<keyword evidence="3" id="KW-1185">Reference proteome</keyword>
<name>M2UKV1_COCH5</name>
<evidence type="ECO:0000313" key="2">
    <source>
        <dbReference type="EMBL" id="EMD88618.1"/>
    </source>
</evidence>
<accession>M2UKV1</accession>
<gene>
    <name evidence="2" type="ORF">COCHEDRAFT_1032792</name>
</gene>
<dbReference type="Proteomes" id="UP000016936">
    <property type="component" value="Unassembled WGS sequence"/>
</dbReference>
<dbReference type="OrthoDB" id="10364231at2759"/>
<feature type="region of interest" description="Disordered" evidence="1">
    <location>
        <begin position="174"/>
        <end position="203"/>
    </location>
</feature>
<feature type="compositionally biased region" description="Low complexity" evidence="1">
    <location>
        <begin position="28"/>
        <end position="37"/>
    </location>
</feature>
<protein>
    <submittedName>
        <fullName evidence="2">Uncharacterized protein</fullName>
    </submittedName>
</protein>
<dbReference type="EMBL" id="KB445580">
    <property type="protein sequence ID" value="EMD88618.1"/>
    <property type="molecule type" value="Genomic_DNA"/>
</dbReference>
<evidence type="ECO:0000313" key="3">
    <source>
        <dbReference type="Proteomes" id="UP000016936"/>
    </source>
</evidence>
<feature type="region of interest" description="Disordered" evidence="1">
    <location>
        <begin position="1"/>
        <end position="37"/>
    </location>
</feature>
<reference evidence="3" key="2">
    <citation type="journal article" date="2013" name="PLoS Genet.">
        <title>Comparative genome structure, secondary metabolite, and effector coding capacity across Cochliobolus pathogens.</title>
        <authorList>
            <person name="Condon B.J."/>
            <person name="Leng Y."/>
            <person name="Wu D."/>
            <person name="Bushley K.E."/>
            <person name="Ohm R.A."/>
            <person name="Otillar R."/>
            <person name="Martin J."/>
            <person name="Schackwitz W."/>
            <person name="Grimwood J."/>
            <person name="MohdZainudin N."/>
            <person name="Xue C."/>
            <person name="Wang R."/>
            <person name="Manning V.A."/>
            <person name="Dhillon B."/>
            <person name="Tu Z.J."/>
            <person name="Steffenson B.J."/>
            <person name="Salamov A."/>
            <person name="Sun H."/>
            <person name="Lowry S."/>
            <person name="LaButti K."/>
            <person name="Han J."/>
            <person name="Copeland A."/>
            <person name="Lindquist E."/>
            <person name="Barry K."/>
            <person name="Schmutz J."/>
            <person name="Baker S.E."/>
            <person name="Ciuffetti L.M."/>
            <person name="Grigoriev I.V."/>
            <person name="Zhong S."/>
            <person name="Turgeon B.G."/>
        </authorList>
    </citation>
    <scope>NUCLEOTIDE SEQUENCE [LARGE SCALE GENOMIC DNA]</scope>
    <source>
        <strain evidence="3">C5 / ATCC 48332 / race O</strain>
    </source>
</reference>
<dbReference type="AlphaFoldDB" id="M2UKV1"/>
<sequence>MHASALTDAGRACTQHRAPMPLPPSPAPSTSKTCSSSPAAQQARPACLCAITMWTHTQPAAERLSRRCKHSVIQQRALARAPSIGAFQKPVYRVRRAGMPRVRAKSSLAQPAYPKPRGCGPSPVAIARYRCTRKKPFCRPPSWDHTTLTLPCQLPVPYKPDYARKLPNYTTSMTPTCSSTPGPIPPHTSETPVLHPMPTIVKQ</sequence>
<evidence type="ECO:0000256" key="1">
    <source>
        <dbReference type="SAM" id="MobiDB-lite"/>
    </source>
</evidence>
<organism evidence="2 3">
    <name type="scientific">Cochliobolus heterostrophus (strain C5 / ATCC 48332 / race O)</name>
    <name type="common">Southern corn leaf blight fungus</name>
    <name type="synonym">Bipolaris maydis</name>
    <dbReference type="NCBI Taxonomy" id="701091"/>
    <lineage>
        <taxon>Eukaryota</taxon>
        <taxon>Fungi</taxon>
        <taxon>Dikarya</taxon>
        <taxon>Ascomycota</taxon>
        <taxon>Pezizomycotina</taxon>
        <taxon>Dothideomycetes</taxon>
        <taxon>Pleosporomycetidae</taxon>
        <taxon>Pleosporales</taxon>
        <taxon>Pleosporineae</taxon>
        <taxon>Pleosporaceae</taxon>
        <taxon>Bipolaris</taxon>
    </lineage>
</organism>
<reference evidence="2 3" key="1">
    <citation type="journal article" date="2012" name="PLoS Pathog.">
        <title>Diverse lifestyles and strategies of plant pathogenesis encoded in the genomes of eighteen Dothideomycetes fungi.</title>
        <authorList>
            <person name="Ohm R.A."/>
            <person name="Feau N."/>
            <person name="Henrissat B."/>
            <person name="Schoch C.L."/>
            <person name="Horwitz B.A."/>
            <person name="Barry K.W."/>
            <person name="Condon B.J."/>
            <person name="Copeland A.C."/>
            <person name="Dhillon B."/>
            <person name="Glaser F."/>
            <person name="Hesse C.N."/>
            <person name="Kosti I."/>
            <person name="LaButti K."/>
            <person name="Lindquist E.A."/>
            <person name="Lucas S."/>
            <person name="Salamov A.A."/>
            <person name="Bradshaw R.E."/>
            <person name="Ciuffetti L."/>
            <person name="Hamelin R.C."/>
            <person name="Kema G.H.J."/>
            <person name="Lawrence C."/>
            <person name="Scott J.A."/>
            <person name="Spatafora J.W."/>
            <person name="Turgeon B.G."/>
            <person name="de Wit P.J.G.M."/>
            <person name="Zhong S."/>
            <person name="Goodwin S.B."/>
            <person name="Grigoriev I.V."/>
        </authorList>
    </citation>
    <scope>NUCLEOTIDE SEQUENCE [LARGE SCALE GENOMIC DNA]</scope>
    <source>
        <strain evidence="3">C5 / ATCC 48332 / race O</strain>
    </source>
</reference>
<dbReference type="HOGENOM" id="CLU_1532280_0_0_1"/>
<proteinExistence type="predicted"/>